<dbReference type="GeneID" id="2873997"/>
<evidence type="ECO:0000256" key="1">
    <source>
        <dbReference type="ARBA" id="ARBA00022786"/>
    </source>
</evidence>
<dbReference type="GO" id="GO:0031145">
    <property type="term" value="P:anaphase-promoting complex-dependent catabolic process"/>
    <property type="evidence" value="ECO:0007669"/>
    <property type="project" value="InterPro"/>
</dbReference>
<keyword evidence="4" id="KW-1185">Reference proteome</keyword>
<feature type="region of interest" description="Disordered" evidence="2">
    <location>
        <begin position="267"/>
        <end position="393"/>
    </location>
</feature>
<dbReference type="RefSeq" id="XP_660715.1">
    <property type="nucleotide sequence ID" value="XM_655623.2"/>
</dbReference>
<feature type="compositionally biased region" description="Polar residues" evidence="2">
    <location>
        <begin position="369"/>
        <end position="383"/>
    </location>
</feature>
<dbReference type="KEGG" id="ani:ANIA_03111"/>
<evidence type="ECO:0000313" key="3">
    <source>
        <dbReference type="EMBL" id="CBF83386.1"/>
    </source>
</evidence>
<dbReference type="OMA" id="NNMEHAG"/>
<evidence type="ECO:0000313" key="4">
    <source>
        <dbReference type="Proteomes" id="UP000000560"/>
    </source>
</evidence>
<name>Q5B8L9_EMENI</name>
<organism evidence="3 4">
    <name type="scientific">Emericella nidulans (strain FGSC A4 / ATCC 38163 / CBS 112.46 / NRRL 194 / M139)</name>
    <name type="common">Aspergillus nidulans</name>
    <dbReference type="NCBI Taxonomy" id="227321"/>
    <lineage>
        <taxon>Eukaryota</taxon>
        <taxon>Fungi</taxon>
        <taxon>Dikarya</taxon>
        <taxon>Ascomycota</taxon>
        <taxon>Pezizomycotina</taxon>
        <taxon>Eurotiomycetes</taxon>
        <taxon>Eurotiomycetidae</taxon>
        <taxon>Eurotiales</taxon>
        <taxon>Aspergillaceae</taxon>
        <taxon>Aspergillus</taxon>
        <taxon>Aspergillus subgen. Nidulantes</taxon>
    </lineage>
</organism>
<dbReference type="OrthoDB" id="4501861at2759"/>
<dbReference type="EMBL" id="BN001306">
    <property type="protein sequence ID" value="CBF83386.1"/>
    <property type="molecule type" value="Genomic_DNA"/>
</dbReference>
<keyword evidence="1" id="KW-0833">Ubl conjugation pathway</keyword>
<dbReference type="VEuPathDB" id="FungiDB:AN3111"/>
<feature type="region of interest" description="Disordered" evidence="2">
    <location>
        <begin position="37"/>
        <end position="128"/>
    </location>
</feature>
<accession>C8VIK9</accession>
<dbReference type="HOGENOM" id="CLU_534210_0_0_1"/>
<dbReference type="Proteomes" id="UP000000560">
    <property type="component" value="Chromosome VI"/>
</dbReference>
<evidence type="ECO:0000256" key="2">
    <source>
        <dbReference type="SAM" id="MobiDB-lite"/>
    </source>
</evidence>
<dbReference type="AlphaFoldDB" id="Q5B8L9"/>
<reference evidence="4" key="1">
    <citation type="journal article" date="2005" name="Nature">
        <title>Sequencing of Aspergillus nidulans and comparative analysis with A. fumigatus and A. oryzae.</title>
        <authorList>
            <person name="Galagan J.E."/>
            <person name="Calvo S.E."/>
            <person name="Cuomo C."/>
            <person name="Ma L.J."/>
            <person name="Wortman J.R."/>
            <person name="Batzoglou S."/>
            <person name="Lee S.I."/>
            <person name="Basturkmen M."/>
            <person name="Spevak C.C."/>
            <person name="Clutterbuck J."/>
            <person name="Kapitonov V."/>
            <person name="Jurka J."/>
            <person name="Scazzocchio C."/>
            <person name="Farman M."/>
            <person name="Butler J."/>
            <person name="Purcell S."/>
            <person name="Harris S."/>
            <person name="Braus G.H."/>
            <person name="Draht O."/>
            <person name="Busch S."/>
            <person name="D'Enfert C."/>
            <person name="Bouchier C."/>
            <person name="Goldman G.H."/>
            <person name="Bell-Pedersen D."/>
            <person name="Griffiths-Jones S."/>
            <person name="Doonan J.H."/>
            <person name="Yu J."/>
            <person name="Vienken K."/>
            <person name="Pain A."/>
            <person name="Freitag M."/>
            <person name="Selker E.U."/>
            <person name="Archer D.B."/>
            <person name="Penalva M.A."/>
            <person name="Oakley B.R."/>
            <person name="Momany M."/>
            <person name="Tanaka T."/>
            <person name="Kumagai T."/>
            <person name="Asai K."/>
            <person name="Machida M."/>
            <person name="Nierman W.C."/>
            <person name="Denning D.W."/>
            <person name="Caddick M."/>
            <person name="Hynes M."/>
            <person name="Paoletti M."/>
            <person name="Fischer R."/>
            <person name="Miller B."/>
            <person name="Dyer P."/>
            <person name="Sachs M.S."/>
            <person name="Osmani S.A."/>
            <person name="Birren B.W."/>
        </authorList>
    </citation>
    <scope>NUCLEOTIDE SEQUENCE [LARGE SCALE GENOMIC DNA]</scope>
    <source>
        <strain evidence="4">FGSC A4 / ATCC 38163 / CBS 112.46 / NRRL 194 / M139</strain>
    </source>
</reference>
<gene>
    <name evidence="3" type="ORF">ANIA_03111</name>
</gene>
<feature type="compositionally biased region" description="Polar residues" evidence="2">
    <location>
        <begin position="74"/>
        <end position="102"/>
    </location>
</feature>
<accession>Q5B8L9</accession>
<protein>
    <submittedName>
        <fullName evidence="3">Uncharacterized protein</fullName>
    </submittedName>
</protein>
<dbReference type="InParanoid" id="Q5B8L9"/>
<dbReference type="InterPro" id="IPR018860">
    <property type="entry name" value="APC_suCDC26"/>
</dbReference>
<proteinExistence type="predicted"/>
<reference evidence="4" key="2">
    <citation type="journal article" date="2009" name="Fungal Genet. Biol.">
        <title>The 2008 update of the Aspergillus nidulans genome annotation: a community effort.</title>
        <authorList>
            <person name="Wortman J.R."/>
            <person name="Gilsenan J.M."/>
            <person name="Joardar V."/>
            <person name="Deegan J."/>
            <person name="Clutterbuck J."/>
            <person name="Andersen M.R."/>
            <person name="Archer D."/>
            <person name="Bencina M."/>
            <person name="Braus G."/>
            <person name="Coutinho P."/>
            <person name="von Dohren H."/>
            <person name="Doonan J."/>
            <person name="Driessen A.J."/>
            <person name="Durek P."/>
            <person name="Espeso E."/>
            <person name="Fekete E."/>
            <person name="Flipphi M."/>
            <person name="Estrada C.G."/>
            <person name="Geysens S."/>
            <person name="Goldman G."/>
            <person name="de Groot P.W."/>
            <person name="Hansen K."/>
            <person name="Harris S.D."/>
            <person name="Heinekamp T."/>
            <person name="Helmstaedt K."/>
            <person name="Henrissat B."/>
            <person name="Hofmann G."/>
            <person name="Homan T."/>
            <person name="Horio T."/>
            <person name="Horiuchi H."/>
            <person name="James S."/>
            <person name="Jones M."/>
            <person name="Karaffa L."/>
            <person name="Karanyi Z."/>
            <person name="Kato M."/>
            <person name="Keller N."/>
            <person name="Kelly D.E."/>
            <person name="Kiel J.A."/>
            <person name="Kim J.M."/>
            <person name="van der Klei I.J."/>
            <person name="Klis F.M."/>
            <person name="Kovalchuk A."/>
            <person name="Krasevec N."/>
            <person name="Kubicek C.P."/>
            <person name="Liu B."/>
            <person name="Maccabe A."/>
            <person name="Meyer V."/>
            <person name="Mirabito P."/>
            <person name="Miskei M."/>
            <person name="Mos M."/>
            <person name="Mullins J."/>
            <person name="Nelson D.R."/>
            <person name="Nielsen J."/>
            <person name="Oakley B.R."/>
            <person name="Osmani S.A."/>
            <person name="Pakula T."/>
            <person name="Paszewski A."/>
            <person name="Paulsen I."/>
            <person name="Pilsyk S."/>
            <person name="Pocsi I."/>
            <person name="Punt P.J."/>
            <person name="Ram A.F."/>
            <person name="Ren Q."/>
            <person name="Robellet X."/>
            <person name="Robson G."/>
            <person name="Seiboth B."/>
            <person name="van Solingen P."/>
            <person name="Specht T."/>
            <person name="Sun J."/>
            <person name="Taheri-Talesh N."/>
            <person name="Takeshita N."/>
            <person name="Ussery D."/>
            <person name="vanKuyk P.A."/>
            <person name="Visser H."/>
            <person name="van de Vondervoort P.J."/>
            <person name="de Vries R.P."/>
            <person name="Walton J."/>
            <person name="Xiang X."/>
            <person name="Xiong Y."/>
            <person name="Zeng A.P."/>
            <person name="Brandt B.W."/>
            <person name="Cornell M.J."/>
            <person name="van den Hondel C.A."/>
            <person name="Visser J."/>
            <person name="Oliver S.G."/>
            <person name="Turner G."/>
        </authorList>
    </citation>
    <scope>GENOME REANNOTATION</scope>
    <source>
        <strain evidence="4">FGSC A4 / ATCC 38163 / CBS 112.46 / NRRL 194 / M139</strain>
    </source>
</reference>
<sequence>MLRLKPTRISLTEDDLCYHIDSIFHRNHDLAIWHQKRKGSGNSYDGDEDEDGFSQDSDTDTIPETPPESECDEVQSQTLAGDNQQELEPGERNTNADGGTSSHEQRPVTVRFALPRPSTSSSDKGSRVIRGGKAAIQPARSAHSLHLSFWLALCSSADWNTVNGVSTSQHNGLNINSLPLSLPRPNRVVLETYIPNLRTSVTALPLRLPRLESEITQPGISPEKKQSSIALWPLAYDLCMKLDAKAPPATAFLVSSCPSRSPNIELVLRRYPQQPKMKRTYRTESASTGKRSPRERSGVDRTAAPKDQECFSARAPNSGSAAAQLSPSKGHESNPVKRRLSSTTENARKADPDEDFENVGHLVDRDTISRGTQTDSDLTSTLESELGDESMDNPLHGGLRAFIVFAQNNPGRQENIAPDNAAKRSPHQPVWQDPFISAMFPEPNGPAYDPTNRIRRGMQGYINPPTSRGSQARNDRGELVQLVHPTLVDARVYQEYVHRLIAELDRPSHT</sequence>
<dbReference type="Pfam" id="PF10471">
    <property type="entry name" value="ANAPC_CDC26"/>
    <property type="match status" value="1"/>
</dbReference>
<dbReference type="GO" id="GO:0005680">
    <property type="term" value="C:anaphase-promoting complex"/>
    <property type="evidence" value="ECO:0007669"/>
    <property type="project" value="InterPro"/>
</dbReference>
<feature type="compositionally biased region" description="Acidic residues" evidence="2">
    <location>
        <begin position="45"/>
        <end position="73"/>
    </location>
</feature>
<feature type="compositionally biased region" description="Basic and acidic residues" evidence="2">
    <location>
        <begin position="292"/>
        <end position="309"/>
    </location>
</feature>
<feature type="compositionally biased region" description="Polar residues" evidence="2">
    <location>
        <begin position="315"/>
        <end position="327"/>
    </location>
</feature>